<feature type="region of interest" description="Disordered" evidence="1">
    <location>
        <begin position="24"/>
        <end position="46"/>
    </location>
</feature>
<feature type="compositionally biased region" description="Polar residues" evidence="1">
    <location>
        <begin position="24"/>
        <end position="37"/>
    </location>
</feature>
<accession>A0A8J7M0I3</accession>
<proteinExistence type="predicted"/>
<dbReference type="EMBL" id="JAEMHM010000008">
    <property type="protein sequence ID" value="MBJ6725337.1"/>
    <property type="molecule type" value="Genomic_DNA"/>
</dbReference>
<evidence type="ECO:0000256" key="1">
    <source>
        <dbReference type="SAM" id="MobiDB-lite"/>
    </source>
</evidence>
<dbReference type="AlphaFoldDB" id="A0A8J7M0I3"/>
<keyword evidence="2" id="KW-0732">Signal</keyword>
<feature type="chain" id="PRO_5035241452" evidence="2">
    <location>
        <begin position="28"/>
        <end position="123"/>
    </location>
</feature>
<dbReference type="RefSeq" id="WP_199384220.1">
    <property type="nucleotide sequence ID" value="NZ_JAEMHM010000008.1"/>
</dbReference>
<feature type="signal peptide" evidence="2">
    <location>
        <begin position="1"/>
        <end position="27"/>
    </location>
</feature>
<protein>
    <submittedName>
        <fullName evidence="3">Uncharacterized protein</fullName>
    </submittedName>
</protein>
<reference evidence="3" key="1">
    <citation type="submission" date="2020-12" db="EMBL/GenBank/DDBJ databases">
        <title>Geomonas sp. Red875, isolated from river sediment.</title>
        <authorList>
            <person name="Xu Z."/>
            <person name="Zhang Z."/>
            <person name="Masuda Y."/>
            <person name="Itoh H."/>
            <person name="Senoo K."/>
        </authorList>
    </citation>
    <scope>NUCLEOTIDE SEQUENCE</scope>
    <source>
        <strain evidence="3">Red875</strain>
    </source>
</reference>
<sequence>MHGIFRISILMLVIAMLAGCGSDSSSAGNSTPQTNRNDGGGGFESQMQNLYTLPAGSTVIMLANDSVEVPAGTTVTSPDGSSTITITTRNGIFYTVVGATVRVPTDANGPALNTVTTTPAPTN</sequence>
<organism evidence="3 4">
    <name type="scientific">Geomesophilobacter sediminis</name>
    <dbReference type="NCBI Taxonomy" id="2798584"/>
    <lineage>
        <taxon>Bacteria</taxon>
        <taxon>Pseudomonadati</taxon>
        <taxon>Thermodesulfobacteriota</taxon>
        <taxon>Desulfuromonadia</taxon>
        <taxon>Geobacterales</taxon>
        <taxon>Geobacteraceae</taxon>
        <taxon>Geomesophilobacter</taxon>
    </lineage>
</organism>
<evidence type="ECO:0000256" key="2">
    <source>
        <dbReference type="SAM" id="SignalP"/>
    </source>
</evidence>
<evidence type="ECO:0000313" key="3">
    <source>
        <dbReference type="EMBL" id="MBJ6725337.1"/>
    </source>
</evidence>
<comment type="caution">
    <text evidence="3">The sequence shown here is derived from an EMBL/GenBank/DDBJ whole genome shotgun (WGS) entry which is preliminary data.</text>
</comment>
<dbReference type="Proteomes" id="UP000636888">
    <property type="component" value="Unassembled WGS sequence"/>
</dbReference>
<evidence type="ECO:0000313" key="4">
    <source>
        <dbReference type="Proteomes" id="UP000636888"/>
    </source>
</evidence>
<keyword evidence="4" id="KW-1185">Reference proteome</keyword>
<dbReference type="PROSITE" id="PS51257">
    <property type="entry name" value="PROKAR_LIPOPROTEIN"/>
    <property type="match status" value="1"/>
</dbReference>
<gene>
    <name evidence="3" type="ORF">JFN93_11505</name>
</gene>
<name>A0A8J7M0I3_9BACT</name>